<evidence type="ECO:0000313" key="2">
    <source>
        <dbReference type="EMBL" id="WDE97817.1"/>
    </source>
</evidence>
<proteinExistence type="predicted"/>
<organism evidence="2 3">
    <name type="scientific">Lentisphaera profundi</name>
    <dbReference type="NCBI Taxonomy" id="1658616"/>
    <lineage>
        <taxon>Bacteria</taxon>
        <taxon>Pseudomonadati</taxon>
        <taxon>Lentisphaerota</taxon>
        <taxon>Lentisphaeria</taxon>
        <taxon>Lentisphaerales</taxon>
        <taxon>Lentisphaeraceae</taxon>
        <taxon>Lentisphaera</taxon>
    </lineage>
</organism>
<feature type="domain" description="Serine aminopeptidase S33" evidence="1">
    <location>
        <begin position="109"/>
        <end position="300"/>
    </location>
</feature>
<dbReference type="Proteomes" id="UP001214250">
    <property type="component" value="Chromosome 2"/>
</dbReference>
<reference evidence="2 3" key="1">
    <citation type="submission" date="2023-02" db="EMBL/GenBank/DDBJ databases">
        <title>Genome sequence of Lentisphaera profundi SAORIC-696.</title>
        <authorList>
            <person name="Kim e."/>
            <person name="Cho J.-C."/>
            <person name="Choi A."/>
            <person name="Kang I."/>
        </authorList>
    </citation>
    <scope>NUCLEOTIDE SEQUENCE [LARGE SCALE GENOMIC DNA]</scope>
    <source>
        <strain evidence="2 3">SAORIC-696</strain>
    </source>
</reference>
<accession>A0ABY7VUS1</accession>
<feature type="domain" description="Serine aminopeptidase S33" evidence="1">
    <location>
        <begin position="8"/>
        <end position="76"/>
    </location>
</feature>
<protein>
    <submittedName>
        <fullName evidence="2">Alpha/beta fold hydrolase</fullName>
    </submittedName>
</protein>
<dbReference type="InterPro" id="IPR051044">
    <property type="entry name" value="MAG_DAG_Lipase"/>
</dbReference>
<dbReference type="EMBL" id="CP117812">
    <property type="protein sequence ID" value="WDE97817.1"/>
    <property type="molecule type" value="Genomic_DNA"/>
</dbReference>
<evidence type="ECO:0000313" key="3">
    <source>
        <dbReference type="Proteomes" id="UP001214250"/>
    </source>
</evidence>
<dbReference type="Gene3D" id="3.40.50.1820">
    <property type="entry name" value="alpha/beta hydrolase"/>
    <property type="match status" value="1"/>
</dbReference>
<evidence type="ECO:0000259" key="1">
    <source>
        <dbReference type="Pfam" id="PF12146"/>
    </source>
</evidence>
<dbReference type="GO" id="GO:0016787">
    <property type="term" value="F:hydrolase activity"/>
    <property type="evidence" value="ECO:0007669"/>
    <property type="project" value="UniProtKB-KW"/>
</dbReference>
<name>A0ABY7VUS1_9BACT</name>
<dbReference type="RefSeq" id="WP_274152439.1">
    <property type="nucleotide sequence ID" value="NZ_CP117812.1"/>
</dbReference>
<gene>
    <name evidence="2" type="ORF">PQO03_18480</name>
</gene>
<dbReference type="InterPro" id="IPR029058">
    <property type="entry name" value="AB_hydrolase_fold"/>
</dbReference>
<keyword evidence="2" id="KW-0378">Hydrolase</keyword>
<sequence>MKFENPSAKYECLLLHGLCEHEGRMYDLAKFLQKNDCQVHVPTHLGHGERALNSSAFKDIQNFYLNDSKDLDLLRHTHKGSELEKEYQYSRANVSMACHLQELEGDLKAIEAQSDKPIIIVGFSMGGLLALALAERYISKRISKLLLLSPALRVNIPKGRGVMKPVRLMANSVLQVFHELRYLNFPGMKSLGKYLSKAKLSIPCNEVTSNVCELRREQFIFQNDPLIAKRVPLSYLNAIQELMLELRSKDMSELSRKIKIGLAWSSGDSIVNPKEIKRFSRYYENSHLCIEDHACHDLLRAPCYEEVYDFIGGFLRS</sequence>
<dbReference type="PANTHER" id="PTHR11614">
    <property type="entry name" value="PHOSPHOLIPASE-RELATED"/>
    <property type="match status" value="1"/>
</dbReference>
<dbReference type="InterPro" id="IPR022742">
    <property type="entry name" value="Hydrolase_4"/>
</dbReference>
<dbReference type="Pfam" id="PF12146">
    <property type="entry name" value="Hydrolase_4"/>
    <property type="match status" value="2"/>
</dbReference>
<keyword evidence="3" id="KW-1185">Reference proteome</keyword>
<dbReference type="SUPFAM" id="SSF53474">
    <property type="entry name" value="alpha/beta-Hydrolases"/>
    <property type="match status" value="1"/>
</dbReference>